<proteinExistence type="predicted"/>
<comment type="caution">
    <text evidence="1">The sequence shown here is derived from an EMBL/GenBank/DDBJ whole genome shotgun (WGS) entry which is preliminary data.</text>
</comment>
<sequence>MLAPIVIALLALGVLSAVLLLRKRVATVQPAITEYWVYLPGDSMPTQDALFDRVIKEDTLSLGRPPAGREEGLLFSDVRLHLGLVLRAKNPHVFRPDLFEAHVEPTAEILEGLSHAKSLVKIRYASEQTLPDERHLRLLPFLAEAVAAIGQGSVVFDVTAERLMTLDELRGDLVKAGVGNVLPEQHVRAIWAPSPSGGRACTRGLVKMGLPELRTRDVATDEKVLALYLVESAATEIWRRRTLPDELEIEAYGDLFRLQFFPARRGPVETAILRVQRS</sequence>
<evidence type="ECO:0000313" key="2">
    <source>
        <dbReference type="Proteomes" id="UP000727962"/>
    </source>
</evidence>
<dbReference type="AlphaFoldDB" id="A0A931LWR9"/>
<gene>
    <name evidence="1" type="ORF">HYR64_09040</name>
</gene>
<dbReference type="Proteomes" id="UP000727962">
    <property type="component" value="Unassembled WGS sequence"/>
</dbReference>
<accession>A0A931LWR9</accession>
<dbReference type="EMBL" id="JACOSL010000056">
    <property type="protein sequence ID" value="MBI1757236.1"/>
    <property type="molecule type" value="Genomic_DNA"/>
</dbReference>
<protein>
    <submittedName>
        <fullName evidence="1">Uncharacterized protein</fullName>
    </submittedName>
</protein>
<name>A0A931LWR9_FIMGI</name>
<reference evidence="1" key="1">
    <citation type="submission" date="2020-07" db="EMBL/GenBank/DDBJ databases">
        <title>Huge and variable diversity of episymbiotic CPR bacteria and DPANN archaea in groundwater ecosystems.</title>
        <authorList>
            <person name="He C.Y."/>
            <person name="Keren R."/>
            <person name="Whittaker M."/>
            <person name="Farag I.F."/>
            <person name="Doudna J."/>
            <person name="Cate J.H.D."/>
            <person name="Banfield J.F."/>
        </authorList>
    </citation>
    <scope>NUCLEOTIDE SEQUENCE</scope>
    <source>
        <strain evidence="1">NC_groundwater_17_Pr7_B-0.1um_64_12</strain>
    </source>
</reference>
<organism evidence="1 2">
    <name type="scientific">Fimbriimonas ginsengisoli</name>
    <dbReference type="NCBI Taxonomy" id="1005039"/>
    <lineage>
        <taxon>Bacteria</taxon>
        <taxon>Bacillati</taxon>
        <taxon>Armatimonadota</taxon>
        <taxon>Fimbriimonadia</taxon>
        <taxon>Fimbriimonadales</taxon>
        <taxon>Fimbriimonadaceae</taxon>
        <taxon>Fimbriimonas</taxon>
    </lineage>
</organism>
<evidence type="ECO:0000313" key="1">
    <source>
        <dbReference type="EMBL" id="MBI1757236.1"/>
    </source>
</evidence>